<evidence type="ECO:0000313" key="3">
    <source>
        <dbReference type="Proteomes" id="UP000719766"/>
    </source>
</evidence>
<dbReference type="RefSeq" id="XP_041152748.1">
    <property type="nucleotide sequence ID" value="XM_041304553.1"/>
</dbReference>
<feature type="transmembrane region" description="Helical" evidence="1">
    <location>
        <begin position="29"/>
        <end position="49"/>
    </location>
</feature>
<keyword evidence="3" id="KW-1185">Reference proteome</keyword>
<name>A0A9P7AAU8_9AGAM</name>
<keyword evidence="1" id="KW-0472">Membrane</keyword>
<proteinExistence type="predicted"/>
<reference evidence="2" key="1">
    <citation type="journal article" date="2020" name="New Phytol.">
        <title>Comparative genomics reveals dynamic genome evolution in host specialist ectomycorrhizal fungi.</title>
        <authorList>
            <person name="Lofgren L.A."/>
            <person name="Nguyen N.H."/>
            <person name="Vilgalys R."/>
            <person name="Ruytinx J."/>
            <person name="Liao H.L."/>
            <person name="Branco S."/>
            <person name="Kuo A."/>
            <person name="LaButti K."/>
            <person name="Lipzen A."/>
            <person name="Andreopoulos W."/>
            <person name="Pangilinan J."/>
            <person name="Riley R."/>
            <person name="Hundley H."/>
            <person name="Na H."/>
            <person name="Barry K."/>
            <person name="Grigoriev I.V."/>
            <person name="Stajich J.E."/>
            <person name="Kennedy P.G."/>
        </authorList>
    </citation>
    <scope>NUCLEOTIDE SEQUENCE</scope>
    <source>
        <strain evidence="2">S12</strain>
    </source>
</reference>
<gene>
    <name evidence="2" type="ORF">HD556DRAFT_1423457</name>
</gene>
<evidence type="ECO:0000256" key="1">
    <source>
        <dbReference type="SAM" id="Phobius"/>
    </source>
</evidence>
<organism evidence="2 3">
    <name type="scientific">Suillus plorans</name>
    <dbReference type="NCBI Taxonomy" id="116603"/>
    <lineage>
        <taxon>Eukaryota</taxon>
        <taxon>Fungi</taxon>
        <taxon>Dikarya</taxon>
        <taxon>Basidiomycota</taxon>
        <taxon>Agaricomycotina</taxon>
        <taxon>Agaricomycetes</taxon>
        <taxon>Agaricomycetidae</taxon>
        <taxon>Boletales</taxon>
        <taxon>Suillineae</taxon>
        <taxon>Suillaceae</taxon>
        <taxon>Suillus</taxon>
    </lineage>
</organism>
<protein>
    <submittedName>
        <fullName evidence="2">Uncharacterized protein</fullName>
    </submittedName>
</protein>
<dbReference type="GeneID" id="64598317"/>
<dbReference type="AlphaFoldDB" id="A0A9P7AAU8"/>
<dbReference type="EMBL" id="JABBWE010000114">
    <property type="protein sequence ID" value="KAG1785263.1"/>
    <property type="molecule type" value="Genomic_DNA"/>
</dbReference>
<comment type="caution">
    <text evidence="2">The sequence shown here is derived from an EMBL/GenBank/DDBJ whole genome shotgun (WGS) entry which is preliminary data.</text>
</comment>
<feature type="non-terminal residue" evidence="2">
    <location>
        <position position="1"/>
    </location>
</feature>
<sequence>MTDHQMLFHNFAIPCTSLLVRKSQTSLQIWRIHAVLIGYSSIILVTRLWKKARIHLKVICASILRFSPSHKIATASYFTSTYHRVADTYLLVAHEAETSI</sequence>
<dbReference type="OrthoDB" id="26387at2759"/>
<evidence type="ECO:0000313" key="2">
    <source>
        <dbReference type="EMBL" id="KAG1785263.1"/>
    </source>
</evidence>
<dbReference type="Proteomes" id="UP000719766">
    <property type="component" value="Unassembled WGS sequence"/>
</dbReference>
<keyword evidence="1" id="KW-0812">Transmembrane</keyword>
<accession>A0A9P7AAU8</accession>
<keyword evidence="1" id="KW-1133">Transmembrane helix</keyword>